<dbReference type="Gene3D" id="3.10.10.10">
    <property type="entry name" value="HIV Type 1 Reverse Transcriptase, subunit A, domain 1"/>
    <property type="match status" value="1"/>
</dbReference>
<dbReference type="InterPro" id="IPR000477">
    <property type="entry name" value="RT_dom"/>
</dbReference>
<dbReference type="GO" id="GO:0003964">
    <property type="term" value="F:RNA-directed DNA polymerase activity"/>
    <property type="evidence" value="ECO:0007669"/>
    <property type="project" value="UniProtKB-KW"/>
</dbReference>
<dbReference type="AlphaFoldDB" id="A0A5D3DIG3"/>
<dbReference type="InterPro" id="IPR043502">
    <property type="entry name" value="DNA/RNA_pol_sf"/>
</dbReference>
<dbReference type="PANTHER" id="PTHR24559:SF442">
    <property type="entry name" value="RNA-DIRECTED DNA POLYMERASE HOMOLOG"/>
    <property type="match status" value="1"/>
</dbReference>
<evidence type="ECO:0000313" key="3">
    <source>
        <dbReference type="Proteomes" id="UP000321947"/>
    </source>
</evidence>
<accession>A0A5D3DIG3</accession>
<keyword evidence="2" id="KW-0695">RNA-directed DNA polymerase</keyword>
<keyword evidence="2" id="KW-0808">Transferase</keyword>
<sequence length="231" mass="26890">MEPKLQRLLEEFPHLTKEPQGLPPLRDIQHQINLVLGASLSNLAHYRMSPEEYQVLHDHIEELLKKGHIKPSLSPCDVPALLTPKKDGTWRMCMDGRAINRITVKYCFPIPRIGDLLDQLGKATVFSKINLKSGYHQIRIRPGDKWKTAFKTNEGLFKWLVMPLGLSNAPSTFMRLMNQVLYPFLNRFIVVYFDDILEYSNNNEEHVQHLRKLFQVLTETELYIYPKNAHS</sequence>
<evidence type="ECO:0000259" key="1">
    <source>
        <dbReference type="Pfam" id="PF00078"/>
    </source>
</evidence>
<dbReference type="Pfam" id="PF00078">
    <property type="entry name" value="RVT_1"/>
    <property type="match status" value="1"/>
</dbReference>
<proteinExistence type="predicted"/>
<protein>
    <submittedName>
        <fullName evidence="2">RNA-directed DNA polymerase-like protein</fullName>
    </submittedName>
</protein>
<dbReference type="InterPro" id="IPR053134">
    <property type="entry name" value="RNA-dir_DNA_polymerase"/>
</dbReference>
<organism evidence="2 3">
    <name type="scientific">Cucumis melo var. makuwa</name>
    <name type="common">Oriental melon</name>
    <dbReference type="NCBI Taxonomy" id="1194695"/>
    <lineage>
        <taxon>Eukaryota</taxon>
        <taxon>Viridiplantae</taxon>
        <taxon>Streptophyta</taxon>
        <taxon>Embryophyta</taxon>
        <taxon>Tracheophyta</taxon>
        <taxon>Spermatophyta</taxon>
        <taxon>Magnoliopsida</taxon>
        <taxon>eudicotyledons</taxon>
        <taxon>Gunneridae</taxon>
        <taxon>Pentapetalae</taxon>
        <taxon>rosids</taxon>
        <taxon>fabids</taxon>
        <taxon>Cucurbitales</taxon>
        <taxon>Cucurbitaceae</taxon>
        <taxon>Benincaseae</taxon>
        <taxon>Cucumis</taxon>
    </lineage>
</organism>
<dbReference type="SUPFAM" id="SSF56672">
    <property type="entry name" value="DNA/RNA polymerases"/>
    <property type="match status" value="1"/>
</dbReference>
<reference evidence="2 3" key="1">
    <citation type="submission" date="2019-08" db="EMBL/GenBank/DDBJ databases">
        <title>Draft genome sequences of two oriental melons (Cucumis melo L. var makuwa).</title>
        <authorList>
            <person name="Kwon S.-Y."/>
        </authorList>
    </citation>
    <scope>NUCLEOTIDE SEQUENCE [LARGE SCALE GENOMIC DNA]</scope>
    <source>
        <strain evidence="3">cv. Chang Bougi</strain>
        <tissue evidence="2">Leaf</tissue>
    </source>
</reference>
<dbReference type="PANTHER" id="PTHR24559">
    <property type="entry name" value="TRANSPOSON TY3-I GAG-POL POLYPROTEIN"/>
    <property type="match status" value="1"/>
</dbReference>
<gene>
    <name evidence="2" type="ORF">E5676_scaffold142G002940</name>
</gene>
<dbReference type="Gene3D" id="3.30.70.270">
    <property type="match status" value="1"/>
</dbReference>
<dbReference type="CDD" id="cd01647">
    <property type="entry name" value="RT_LTR"/>
    <property type="match status" value="1"/>
</dbReference>
<feature type="domain" description="Reverse transcriptase" evidence="1">
    <location>
        <begin position="84"/>
        <end position="226"/>
    </location>
</feature>
<name>A0A5D3DIG3_CUCMM</name>
<dbReference type="EMBL" id="SSTD01004586">
    <property type="protein sequence ID" value="TYK23248.1"/>
    <property type="molecule type" value="Genomic_DNA"/>
</dbReference>
<evidence type="ECO:0000313" key="2">
    <source>
        <dbReference type="EMBL" id="TYK23248.1"/>
    </source>
</evidence>
<keyword evidence="2" id="KW-0548">Nucleotidyltransferase</keyword>
<comment type="caution">
    <text evidence="2">The sequence shown here is derived from an EMBL/GenBank/DDBJ whole genome shotgun (WGS) entry which is preliminary data.</text>
</comment>
<dbReference type="Proteomes" id="UP000321947">
    <property type="component" value="Unassembled WGS sequence"/>
</dbReference>
<dbReference type="InterPro" id="IPR043128">
    <property type="entry name" value="Rev_trsase/Diguanyl_cyclase"/>
</dbReference>